<reference evidence="1 2" key="1">
    <citation type="submission" date="2015-04" db="EMBL/GenBank/DDBJ databases">
        <title>Whole genome shotgun sequence of Flavihumibacter petaseus NBRC 106054.</title>
        <authorList>
            <person name="Miyazawa S."/>
            <person name="Hosoyama A."/>
            <person name="Hashimoto M."/>
            <person name="Noguchi M."/>
            <person name="Tsuchikane K."/>
            <person name="Ohji S."/>
            <person name="Yamazoe A."/>
            <person name="Ichikawa N."/>
            <person name="Kimura A."/>
            <person name="Fujita N."/>
        </authorList>
    </citation>
    <scope>NUCLEOTIDE SEQUENCE [LARGE SCALE GENOMIC DNA]</scope>
    <source>
        <strain evidence="1 2">NBRC 106054</strain>
    </source>
</reference>
<dbReference type="Proteomes" id="UP000033121">
    <property type="component" value="Unassembled WGS sequence"/>
</dbReference>
<gene>
    <name evidence="1" type="ORF">FPE01S_07_00210</name>
</gene>
<name>A0A0E9N754_9BACT</name>
<sequence>MGEFFMTKSAWVLLGTVTAVFFLEASKKRAVCTIQGEIHPVKALRKVWLIQNGDTVPANNLGSRFKIAVKPGEYSVWIDAIAPYQDHLVEGIRLLDEQTDDLGGIELIQN</sequence>
<accession>A0A0E9N754</accession>
<proteinExistence type="predicted"/>
<evidence type="ECO:0000313" key="1">
    <source>
        <dbReference type="EMBL" id="GAO45633.1"/>
    </source>
</evidence>
<evidence type="ECO:0000313" key="2">
    <source>
        <dbReference type="Proteomes" id="UP000033121"/>
    </source>
</evidence>
<evidence type="ECO:0008006" key="3">
    <source>
        <dbReference type="Google" id="ProtNLM"/>
    </source>
</evidence>
<protein>
    <recommendedName>
        <fullName evidence="3">PEGA domain-containing protein</fullName>
    </recommendedName>
</protein>
<organism evidence="1 2">
    <name type="scientific">Flavihumibacter petaseus NBRC 106054</name>
    <dbReference type="NCBI Taxonomy" id="1220578"/>
    <lineage>
        <taxon>Bacteria</taxon>
        <taxon>Pseudomonadati</taxon>
        <taxon>Bacteroidota</taxon>
        <taxon>Chitinophagia</taxon>
        <taxon>Chitinophagales</taxon>
        <taxon>Chitinophagaceae</taxon>
        <taxon>Flavihumibacter</taxon>
    </lineage>
</organism>
<comment type="caution">
    <text evidence="1">The sequence shown here is derived from an EMBL/GenBank/DDBJ whole genome shotgun (WGS) entry which is preliminary data.</text>
</comment>
<keyword evidence="2" id="KW-1185">Reference proteome</keyword>
<dbReference type="EMBL" id="BBWV01000007">
    <property type="protein sequence ID" value="GAO45633.1"/>
    <property type="molecule type" value="Genomic_DNA"/>
</dbReference>
<dbReference type="AlphaFoldDB" id="A0A0E9N754"/>